<evidence type="ECO:0000313" key="3">
    <source>
        <dbReference type="Proteomes" id="UP000005237"/>
    </source>
</evidence>
<feature type="region of interest" description="Disordered" evidence="1">
    <location>
        <begin position="232"/>
        <end position="255"/>
    </location>
</feature>
<reference evidence="3" key="1">
    <citation type="submission" date="2010-08" db="EMBL/GenBank/DDBJ databases">
        <authorList>
            <consortium name="Caenorhabditis japonica Sequencing Consortium"/>
            <person name="Wilson R.K."/>
        </authorList>
    </citation>
    <scope>NUCLEOTIDE SEQUENCE [LARGE SCALE GENOMIC DNA]</scope>
    <source>
        <strain evidence="3">DF5081</strain>
    </source>
</reference>
<feature type="compositionally biased region" description="Basic and acidic residues" evidence="1">
    <location>
        <begin position="46"/>
        <end position="63"/>
    </location>
</feature>
<feature type="compositionally biased region" description="Basic and acidic residues" evidence="1">
    <location>
        <begin position="237"/>
        <end position="255"/>
    </location>
</feature>
<reference evidence="2" key="2">
    <citation type="submission" date="2022-06" db="UniProtKB">
        <authorList>
            <consortium name="EnsemblMetazoa"/>
        </authorList>
    </citation>
    <scope>IDENTIFICATION</scope>
    <source>
        <strain evidence="2">DF5081</strain>
    </source>
</reference>
<protein>
    <submittedName>
        <fullName evidence="2">Uncharacterized protein</fullName>
    </submittedName>
</protein>
<evidence type="ECO:0000313" key="2">
    <source>
        <dbReference type="EnsemblMetazoa" id="CJA01245a.1"/>
    </source>
</evidence>
<feature type="compositionally biased region" description="Basic and acidic residues" evidence="1">
    <location>
        <begin position="162"/>
        <end position="175"/>
    </location>
</feature>
<feature type="compositionally biased region" description="Basic and acidic residues" evidence="1">
    <location>
        <begin position="124"/>
        <end position="141"/>
    </location>
</feature>
<dbReference type="Proteomes" id="UP000005237">
    <property type="component" value="Unassembled WGS sequence"/>
</dbReference>
<feature type="region of interest" description="Disordered" evidence="1">
    <location>
        <begin position="42"/>
        <end position="63"/>
    </location>
</feature>
<feature type="region of interest" description="Disordered" evidence="1">
    <location>
        <begin position="104"/>
        <end position="193"/>
    </location>
</feature>
<dbReference type="AlphaFoldDB" id="A0A8R1HGZ1"/>
<organism evidence="2 3">
    <name type="scientific">Caenorhabditis japonica</name>
    <dbReference type="NCBI Taxonomy" id="281687"/>
    <lineage>
        <taxon>Eukaryota</taxon>
        <taxon>Metazoa</taxon>
        <taxon>Ecdysozoa</taxon>
        <taxon>Nematoda</taxon>
        <taxon>Chromadorea</taxon>
        <taxon>Rhabditida</taxon>
        <taxon>Rhabditina</taxon>
        <taxon>Rhabditomorpha</taxon>
        <taxon>Rhabditoidea</taxon>
        <taxon>Rhabditidae</taxon>
        <taxon>Peloderinae</taxon>
        <taxon>Caenorhabditis</taxon>
    </lineage>
</organism>
<feature type="compositionally biased region" description="Basic residues" evidence="1">
    <location>
        <begin position="142"/>
        <end position="152"/>
    </location>
</feature>
<dbReference type="EnsemblMetazoa" id="CJA01245a.1">
    <property type="protein sequence ID" value="CJA01245a.1"/>
    <property type="gene ID" value="WBGene00120449"/>
</dbReference>
<accession>A0A8R1HGZ1</accession>
<evidence type="ECO:0000256" key="1">
    <source>
        <dbReference type="SAM" id="MobiDB-lite"/>
    </source>
</evidence>
<keyword evidence="3" id="KW-1185">Reference proteome</keyword>
<proteinExistence type="predicted"/>
<name>A0A8R1HGZ1_CAEJA</name>
<sequence>MYLQDDSTGCVVDDLSDNMGEMMAISFRNLEKAANVKLPVQKTRAQKAEERRRKKEEQLKRDEMRLETEFIGKVVKKKQKEVSGHELITKNQVNSLLNLVFENKESRSSKNKERSSSVAVNFPDEPRNGGRNQEVVKDQRPTRIKSSSRRSKSLQASVPDFPAEKYNDIREDERGSNQGTQGNINEKISSEEKLDSLRDICDQEIKDEQIDESEVHFMKSVRKGHDCRTVSQSSYEEVMKEPKNEEGANDFDKEYNDNMNANSKEFDLEYDLDAVGSRNDECIKQTDEEYDNYDAVERQEWDLQETYEYTPSEPDDEEVNWESGGIEEDGDLPDLISLPNERAELDIEAFRNKFLHLKFHDEMDAKNSPCPSTCACRGLWDTNAYALTPLHLAAALANPHQKVEDWLKKRKKGGRMSAMDVAVEQGRIDNLKVFLRQPMAEVLLALDMKNPYDKYLKTEAFDCKVQHVSLLSRLIENFHLDKLDEEEKRIVITYVTEQQLIHAIDMSLTRGNVENLIILGKYHPHVSDDYLGDYLAQDEEESNVFPGRNLKKEQTPITPPAAHLLAQYGHYQTFSKLTKEHKRSLDQFKFTALSSVLEFENDEDVKKELNAFKSVGREDIFVFVSQIIVKHKKGQSP</sequence>
<feature type="compositionally biased region" description="Polar residues" evidence="1">
    <location>
        <begin position="176"/>
        <end position="187"/>
    </location>
</feature>
<feature type="compositionally biased region" description="Basic and acidic residues" evidence="1">
    <location>
        <begin position="104"/>
        <end position="115"/>
    </location>
</feature>